<reference evidence="3" key="1">
    <citation type="submission" date="2017-02" db="UniProtKB">
        <authorList>
            <consortium name="WormBaseParasite"/>
        </authorList>
    </citation>
    <scope>IDENTIFICATION</scope>
</reference>
<evidence type="ECO:0000256" key="1">
    <source>
        <dbReference type="SAM" id="MobiDB-lite"/>
    </source>
</evidence>
<keyword evidence="2" id="KW-1185">Reference proteome</keyword>
<evidence type="ECO:0000313" key="2">
    <source>
        <dbReference type="Proteomes" id="UP000046392"/>
    </source>
</evidence>
<proteinExistence type="predicted"/>
<name>A0A0N5B1R0_STREA</name>
<feature type="compositionally biased region" description="Polar residues" evidence="1">
    <location>
        <begin position="58"/>
        <end position="77"/>
    </location>
</feature>
<accession>A0A0N5B1R0</accession>
<protein>
    <submittedName>
        <fullName evidence="3">Ovule protein</fullName>
    </submittedName>
</protein>
<sequence length="106" mass="12378">MYVLGQLPKHVCSRTNSETCMFSDKFRNMFVLGQIPKHVCSRTNLRKIEKPKRREKTQNPTQFPQIYLQRTLNPNSTDPEDQFKLPYNPETPTASYLSISPTPNVY</sequence>
<dbReference type="WBParaSite" id="SPAL_0000001400.1">
    <property type="protein sequence ID" value="SPAL_0000001400.1"/>
    <property type="gene ID" value="SPAL_0000001400"/>
</dbReference>
<organism evidence="2 3">
    <name type="scientific">Strongyloides papillosus</name>
    <name type="common">Intestinal threadworm</name>
    <dbReference type="NCBI Taxonomy" id="174720"/>
    <lineage>
        <taxon>Eukaryota</taxon>
        <taxon>Metazoa</taxon>
        <taxon>Ecdysozoa</taxon>
        <taxon>Nematoda</taxon>
        <taxon>Chromadorea</taxon>
        <taxon>Rhabditida</taxon>
        <taxon>Tylenchina</taxon>
        <taxon>Panagrolaimomorpha</taxon>
        <taxon>Strongyloidoidea</taxon>
        <taxon>Strongyloididae</taxon>
        <taxon>Strongyloides</taxon>
    </lineage>
</organism>
<dbReference type="Proteomes" id="UP000046392">
    <property type="component" value="Unplaced"/>
</dbReference>
<feature type="compositionally biased region" description="Polar residues" evidence="1">
    <location>
        <begin position="90"/>
        <end position="106"/>
    </location>
</feature>
<feature type="region of interest" description="Disordered" evidence="1">
    <location>
        <begin position="46"/>
        <end position="106"/>
    </location>
</feature>
<evidence type="ECO:0000313" key="3">
    <source>
        <dbReference type="WBParaSite" id="SPAL_0000001400.1"/>
    </source>
</evidence>
<dbReference type="AlphaFoldDB" id="A0A0N5B1R0"/>